<feature type="compositionally biased region" description="Polar residues" evidence="1">
    <location>
        <begin position="40"/>
        <end position="51"/>
    </location>
</feature>
<reference evidence="2" key="1">
    <citation type="submission" date="2023-03" db="EMBL/GenBank/DDBJ databases">
        <title>Massive genome expansion in bonnet fungi (Mycena s.s.) driven by repeated elements and novel gene families across ecological guilds.</title>
        <authorList>
            <consortium name="Lawrence Berkeley National Laboratory"/>
            <person name="Harder C.B."/>
            <person name="Miyauchi S."/>
            <person name="Viragh M."/>
            <person name="Kuo A."/>
            <person name="Thoen E."/>
            <person name="Andreopoulos B."/>
            <person name="Lu D."/>
            <person name="Skrede I."/>
            <person name="Drula E."/>
            <person name="Henrissat B."/>
            <person name="Morin E."/>
            <person name="Kohler A."/>
            <person name="Barry K."/>
            <person name="LaButti K."/>
            <person name="Morin E."/>
            <person name="Salamov A."/>
            <person name="Lipzen A."/>
            <person name="Mereny Z."/>
            <person name="Hegedus B."/>
            <person name="Baldrian P."/>
            <person name="Stursova M."/>
            <person name="Weitz H."/>
            <person name="Taylor A."/>
            <person name="Grigoriev I.V."/>
            <person name="Nagy L.G."/>
            <person name="Martin F."/>
            <person name="Kauserud H."/>
        </authorList>
    </citation>
    <scope>NUCLEOTIDE SEQUENCE</scope>
    <source>
        <strain evidence="2">CBHHK002</strain>
    </source>
</reference>
<accession>A0AAD7EZN5</accession>
<feature type="region of interest" description="Disordered" evidence="1">
    <location>
        <begin position="1"/>
        <end position="51"/>
    </location>
</feature>
<sequence>MPRAPGRLNDASEEEQYFAPPDPRTRSGSSTALYGPPQSAPQRQFSGASQSAGQNFHVTQFHVLQRAGQMPPPPFPCSHLARAPTQIDNRPPDYWHSNKHLMCVNRGRKEEYPHSISYRPTTGPCTFGVALLNLEYGRGMVAPNERLDEFMPRSMIEFTHGALLVDWPGYRQESFVLTLVDPQRRCHLTRAALGAQTTQIFKDFINSRKDSDFCDRDGAMRLGIDGVSYDQVRLVELFTKDGMIYRAQFGLNAHFLAATA</sequence>
<protein>
    <submittedName>
        <fullName evidence="2">Uncharacterized protein</fullName>
    </submittedName>
</protein>
<evidence type="ECO:0000256" key="1">
    <source>
        <dbReference type="SAM" id="MobiDB-lite"/>
    </source>
</evidence>
<organism evidence="2 3">
    <name type="scientific">Mycena albidolilacea</name>
    <dbReference type="NCBI Taxonomy" id="1033008"/>
    <lineage>
        <taxon>Eukaryota</taxon>
        <taxon>Fungi</taxon>
        <taxon>Dikarya</taxon>
        <taxon>Basidiomycota</taxon>
        <taxon>Agaricomycotina</taxon>
        <taxon>Agaricomycetes</taxon>
        <taxon>Agaricomycetidae</taxon>
        <taxon>Agaricales</taxon>
        <taxon>Marasmiineae</taxon>
        <taxon>Mycenaceae</taxon>
        <taxon>Mycena</taxon>
    </lineage>
</organism>
<keyword evidence="3" id="KW-1185">Reference proteome</keyword>
<comment type="caution">
    <text evidence="2">The sequence shown here is derived from an EMBL/GenBank/DDBJ whole genome shotgun (WGS) entry which is preliminary data.</text>
</comment>
<name>A0AAD7EZN5_9AGAR</name>
<dbReference type="AlphaFoldDB" id="A0AAD7EZN5"/>
<evidence type="ECO:0000313" key="3">
    <source>
        <dbReference type="Proteomes" id="UP001218218"/>
    </source>
</evidence>
<proteinExistence type="predicted"/>
<gene>
    <name evidence="2" type="ORF">DFH08DRAFT_802402</name>
</gene>
<evidence type="ECO:0000313" key="2">
    <source>
        <dbReference type="EMBL" id="KAJ7358584.1"/>
    </source>
</evidence>
<dbReference type="EMBL" id="JARIHO010000007">
    <property type="protein sequence ID" value="KAJ7358584.1"/>
    <property type="molecule type" value="Genomic_DNA"/>
</dbReference>
<dbReference type="Proteomes" id="UP001218218">
    <property type="component" value="Unassembled WGS sequence"/>
</dbReference>